<name>A0ACD3B344_9AGAR</name>
<protein>
    <submittedName>
        <fullName evidence="1">Uncharacterized protein</fullName>
    </submittedName>
</protein>
<dbReference type="EMBL" id="ML208290">
    <property type="protein sequence ID" value="TFK72029.1"/>
    <property type="molecule type" value="Genomic_DNA"/>
</dbReference>
<sequence length="760" mass="83779">MQCPASVGECILTTCTSYLTLRNNLEGTMSYERVEQDYNVPTNGNELPTYDDLAAQAGPNSRFGRWRGWIEKRAAERYADITAEERTRRRERGWGHDGDAGASAQFPVPEQLRPPHLYIQTNGITVAPLMPQQVSPPLPPLPLVSQRLAPSHLKLNHFGSRFLPHTTSRIRCLLPLASDSLLLIGHDGGLSVLNMFPRETTEDGVGVPMFKGPDEAQIKQIWVGETVYQMDVLEVENIGSGTPQGVVLALVGRDTDLGGQESPQSIRMYNLASLSSLAKWAISQPNTRPVDLNFNQQWHVQQSPPKKLRPQSGILARGLKSLIDLPAPAPTPTPIDRSSSRGLFSPTTTSGGSPIDSWDIVEGLPLRWATDFVPLASAQSRLSGASIISYDIWNNNARKGRGGQLLAIAAKTMIHLYEAPKGERAFQFVKEFYTPMQPRKIAFVQQSVHDIPSHKRSDSNSTLRAPGKNPSSSDCIDYGPHLSIFVIFDKKAGWIRLADAAVGEIELYEVPEGPTPLHSLQTHNPHHPHREPHSTTLSAHPARRSRFIPELSAPKWLAPALCEVPVPGHPGALKQLHLLTYGRTTHILPSPLPHNLGSRPPLRILAWGSTPTQIATRCCLVDGADLRDDASVHTFLQIVAFGETGVEVQEISLSFLSTGKGKERLEEPTRAFYDLGGDVGYLCPGGRWDRSLEQFHRRPGLSRTYSTASTMTYDSSDMRDESSKEEGMYGWFRKGTEDWRIFWVGGTSGANDSVVNIDAA</sequence>
<keyword evidence="2" id="KW-1185">Reference proteome</keyword>
<reference evidence="1 2" key="1">
    <citation type="journal article" date="2019" name="Nat. Ecol. Evol.">
        <title>Megaphylogeny resolves global patterns of mushroom evolution.</title>
        <authorList>
            <person name="Varga T."/>
            <person name="Krizsan K."/>
            <person name="Foldi C."/>
            <person name="Dima B."/>
            <person name="Sanchez-Garcia M."/>
            <person name="Sanchez-Ramirez S."/>
            <person name="Szollosi G.J."/>
            <person name="Szarkandi J.G."/>
            <person name="Papp V."/>
            <person name="Albert L."/>
            <person name="Andreopoulos W."/>
            <person name="Angelini C."/>
            <person name="Antonin V."/>
            <person name="Barry K.W."/>
            <person name="Bougher N.L."/>
            <person name="Buchanan P."/>
            <person name="Buyck B."/>
            <person name="Bense V."/>
            <person name="Catcheside P."/>
            <person name="Chovatia M."/>
            <person name="Cooper J."/>
            <person name="Damon W."/>
            <person name="Desjardin D."/>
            <person name="Finy P."/>
            <person name="Geml J."/>
            <person name="Haridas S."/>
            <person name="Hughes K."/>
            <person name="Justo A."/>
            <person name="Karasinski D."/>
            <person name="Kautmanova I."/>
            <person name="Kiss B."/>
            <person name="Kocsube S."/>
            <person name="Kotiranta H."/>
            <person name="LaButti K.M."/>
            <person name="Lechner B.E."/>
            <person name="Liimatainen K."/>
            <person name="Lipzen A."/>
            <person name="Lukacs Z."/>
            <person name="Mihaltcheva S."/>
            <person name="Morgado L.N."/>
            <person name="Niskanen T."/>
            <person name="Noordeloos M.E."/>
            <person name="Ohm R.A."/>
            <person name="Ortiz-Santana B."/>
            <person name="Ovrebo C."/>
            <person name="Racz N."/>
            <person name="Riley R."/>
            <person name="Savchenko A."/>
            <person name="Shiryaev A."/>
            <person name="Soop K."/>
            <person name="Spirin V."/>
            <person name="Szebenyi C."/>
            <person name="Tomsovsky M."/>
            <person name="Tulloss R.E."/>
            <person name="Uehling J."/>
            <person name="Grigoriev I.V."/>
            <person name="Vagvolgyi C."/>
            <person name="Papp T."/>
            <person name="Martin F.M."/>
            <person name="Miettinen O."/>
            <person name="Hibbett D.S."/>
            <person name="Nagy L.G."/>
        </authorList>
    </citation>
    <scope>NUCLEOTIDE SEQUENCE [LARGE SCALE GENOMIC DNA]</scope>
    <source>
        <strain evidence="1 2">NL-1719</strain>
    </source>
</reference>
<gene>
    <name evidence="1" type="ORF">BDN72DRAFT_887404</name>
</gene>
<proteinExistence type="predicted"/>
<accession>A0ACD3B344</accession>
<organism evidence="1 2">
    <name type="scientific">Pluteus cervinus</name>
    <dbReference type="NCBI Taxonomy" id="181527"/>
    <lineage>
        <taxon>Eukaryota</taxon>
        <taxon>Fungi</taxon>
        <taxon>Dikarya</taxon>
        <taxon>Basidiomycota</taxon>
        <taxon>Agaricomycotina</taxon>
        <taxon>Agaricomycetes</taxon>
        <taxon>Agaricomycetidae</taxon>
        <taxon>Agaricales</taxon>
        <taxon>Pluteineae</taxon>
        <taxon>Pluteaceae</taxon>
        <taxon>Pluteus</taxon>
    </lineage>
</organism>
<evidence type="ECO:0000313" key="1">
    <source>
        <dbReference type="EMBL" id="TFK72029.1"/>
    </source>
</evidence>
<dbReference type="Proteomes" id="UP000308600">
    <property type="component" value="Unassembled WGS sequence"/>
</dbReference>
<evidence type="ECO:0000313" key="2">
    <source>
        <dbReference type="Proteomes" id="UP000308600"/>
    </source>
</evidence>